<comment type="subcellular location">
    <subcellularLocation>
        <location evidence="1">Nucleus</location>
    </subcellularLocation>
</comment>
<dbReference type="PANTHER" id="PTHR31677:SF252">
    <property type="entry name" value="ETHYLENE-RESPONSIVE TRANSCRIPTION FACTOR 3"/>
    <property type="match status" value="1"/>
</dbReference>
<dbReference type="InterPro" id="IPR001471">
    <property type="entry name" value="AP2/ERF_dom"/>
</dbReference>
<dbReference type="EMBL" id="CP144697">
    <property type="protein sequence ID" value="WVZ13371.1"/>
    <property type="molecule type" value="Genomic_DNA"/>
</dbReference>
<dbReference type="InterPro" id="IPR016177">
    <property type="entry name" value="DNA-bd_dom_sf"/>
</dbReference>
<accession>A0AAQ3NQY3</accession>
<evidence type="ECO:0000256" key="3">
    <source>
        <dbReference type="ARBA" id="ARBA00023015"/>
    </source>
</evidence>
<evidence type="ECO:0000259" key="7">
    <source>
        <dbReference type="PROSITE" id="PS51032"/>
    </source>
</evidence>
<evidence type="ECO:0000256" key="6">
    <source>
        <dbReference type="ARBA" id="ARBA00023242"/>
    </source>
</evidence>
<dbReference type="InterPro" id="IPR036955">
    <property type="entry name" value="AP2/ERF_dom_sf"/>
</dbReference>
<dbReference type="CDD" id="cd00018">
    <property type="entry name" value="AP2"/>
    <property type="match status" value="1"/>
</dbReference>
<dbReference type="GO" id="GO:0005634">
    <property type="term" value="C:nucleus"/>
    <property type="evidence" value="ECO:0007669"/>
    <property type="project" value="UniProtKB-SubCell"/>
</dbReference>
<keyword evidence="6" id="KW-0539">Nucleus</keyword>
<keyword evidence="3" id="KW-0805">Transcription regulation</keyword>
<keyword evidence="9" id="KW-1185">Reference proteome</keyword>
<evidence type="ECO:0000256" key="4">
    <source>
        <dbReference type="ARBA" id="ARBA00023125"/>
    </source>
</evidence>
<dbReference type="GO" id="GO:0009873">
    <property type="term" value="P:ethylene-activated signaling pathway"/>
    <property type="evidence" value="ECO:0007669"/>
    <property type="project" value="UniProtKB-KW"/>
</dbReference>
<name>A0AAQ3NQY3_VIGMU</name>
<dbReference type="GO" id="GO:0003700">
    <property type="term" value="F:DNA-binding transcription factor activity"/>
    <property type="evidence" value="ECO:0007669"/>
    <property type="project" value="InterPro"/>
</dbReference>
<organism evidence="8 9">
    <name type="scientific">Vigna mungo</name>
    <name type="common">Black gram</name>
    <name type="synonym">Phaseolus mungo</name>
    <dbReference type="NCBI Taxonomy" id="3915"/>
    <lineage>
        <taxon>Eukaryota</taxon>
        <taxon>Viridiplantae</taxon>
        <taxon>Streptophyta</taxon>
        <taxon>Embryophyta</taxon>
        <taxon>Tracheophyta</taxon>
        <taxon>Spermatophyta</taxon>
        <taxon>Magnoliopsida</taxon>
        <taxon>eudicotyledons</taxon>
        <taxon>Gunneridae</taxon>
        <taxon>Pentapetalae</taxon>
        <taxon>rosids</taxon>
        <taxon>fabids</taxon>
        <taxon>Fabales</taxon>
        <taxon>Fabaceae</taxon>
        <taxon>Papilionoideae</taxon>
        <taxon>50 kb inversion clade</taxon>
        <taxon>NPAAA clade</taxon>
        <taxon>indigoferoid/millettioid clade</taxon>
        <taxon>Phaseoleae</taxon>
        <taxon>Vigna</taxon>
    </lineage>
</organism>
<dbReference type="Proteomes" id="UP001374535">
    <property type="component" value="Chromosome 4"/>
</dbReference>
<evidence type="ECO:0000313" key="8">
    <source>
        <dbReference type="EMBL" id="WVZ13371.1"/>
    </source>
</evidence>
<dbReference type="GO" id="GO:0003677">
    <property type="term" value="F:DNA binding"/>
    <property type="evidence" value="ECO:0007669"/>
    <property type="project" value="UniProtKB-KW"/>
</dbReference>
<reference evidence="8 9" key="1">
    <citation type="journal article" date="2023" name="Life. Sci Alliance">
        <title>Evolutionary insights into 3D genome organization and epigenetic landscape of Vigna mungo.</title>
        <authorList>
            <person name="Junaid A."/>
            <person name="Singh B."/>
            <person name="Bhatia S."/>
        </authorList>
    </citation>
    <scope>NUCLEOTIDE SEQUENCE [LARGE SCALE GENOMIC DNA]</scope>
    <source>
        <strain evidence="8">Urdbean</strain>
    </source>
</reference>
<keyword evidence="4" id="KW-0238">DNA-binding</keyword>
<keyword evidence="5" id="KW-0804">Transcription</keyword>
<keyword evidence="2" id="KW-0936">Ethylene signaling pathway</keyword>
<dbReference type="PROSITE" id="PS51032">
    <property type="entry name" value="AP2_ERF"/>
    <property type="match status" value="1"/>
</dbReference>
<feature type="domain" description="AP2/ERF" evidence="7">
    <location>
        <begin position="57"/>
        <end position="106"/>
    </location>
</feature>
<evidence type="ECO:0000256" key="5">
    <source>
        <dbReference type="ARBA" id="ARBA00023163"/>
    </source>
</evidence>
<evidence type="ECO:0000313" key="9">
    <source>
        <dbReference type="Proteomes" id="UP001374535"/>
    </source>
</evidence>
<dbReference type="AlphaFoldDB" id="A0AAQ3NQY3"/>
<dbReference type="PANTHER" id="PTHR31677">
    <property type="entry name" value="AP2 DOMAIN CLASS TRANSCRIPTION FACTOR"/>
    <property type="match status" value="1"/>
</dbReference>
<evidence type="ECO:0000256" key="2">
    <source>
        <dbReference type="ARBA" id="ARBA00022745"/>
    </source>
</evidence>
<dbReference type="SMART" id="SM00380">
    <property type="entry name" value="AP2"/>
    <property type="match status" value="1"/>
</dbReference>
<proteinExistence type="predicted"/>
<evidence type="ECO:0000256" key="1">
    <source>
        <dbReference type="ARBA" id="ARBA00004123"/>
    </source>
</evidence>
<dbReference type="Gene3D" id="3.30.730.10">
    <property type="entry name" value="AP2/ERF domain"/>
    <property type="match status" value="1"/>
</dbReference>
<protein>
    <recommendedName>
        <fullName evidence="7">AP2/ERF domain-containing protein</fullName>
    </recommendedName>
</protein>
<sequence length="126" mass="14153">MEEFYCASVASTTSASPPRSATPSPIPWLGTLAIIDYYIIDHKRTYCFRSTKDADFGRSGSAKLLVDSGKRLWGRFAVKIRDPLKKVRVWLGTFDSAEEAAHTYDVVHGLSEVPRPKQISDDDRCR</sequence>
<dbReference type="SUPFAM" id="SSF54171">
    <property type="entry name" value="DNA-binding domain"/>
    <property type="match status" value="1"/>
</dbReference>
<gene>
    <name evidence="8" type="ORF">V8G54_010937</name>
</gene>